<keyword evidence="23" id="KW-0648">Protein biosynthesis</keyword>
<dbReference type="Gene3D" id="3.30.200.20">
    <property type="entry name" value="Phosphorylase Kinase, domain 1"/>
    <property type="match status" value="1"/>
</dbReference>
<dbReference type="InterPro" id="IPR054521">
    <property type="entry name" value="HRI2_3H"/>
</dbReference>
<evidence type="ECO:0000256" key="5">
    <source>
        <dbReference type="ARBA" id="ARBA00022737"/>
    </source>
</evidence>
<dbReference type="SMART" id="SM00220">
    <property type="entry name" value="S_TKc"/>
    <property type="match status" value="1"/>
</dbReference>
<dbReference type="PROSITE" id="PS00107">
    <property type="entry name" value="PROTEIN_KINASE_ATP"/>
    <property type="match status" value="1"/>
</dbReference>
<dbReference type="PROSITE" id="PS50011">
    <property type="entry name" value="PROTEIN_KINASE_DOM"/>
    <property type="match status" value="1"/>
</dbReference>
<protein>
    <recommendedName>
        <fullName evidence="13">Eukaryotic translation initiation factor 2-alpha kinase 1</fullName>
        <ecNumber evidence="1">2.7.11.1</ecNumber>
    </recommendedName>
    <alternativeName>
        <fullName evidence="15">Heme-regulated eukaryotic initiation factor eIF-2-alpha kinase</fullName>
    </alternativeName>
    <alternativeName>
        <fullName evidence="14">Hemin-sensitive initiation factor 2-alpha kinase</fullName>
    </alternativeName>
</protein>
<dbReference type="GO" id="GO:0005634">
    <property type="term" value="C:nucleus"/>
    <property type="evidence" value="ECO:0007669"/>
    <property type="project" value="TreeGrafter"/>
</dbReference>
<dbReference type="GO" id="GO:0003677">
    <property type="term" value="F:DNA binding"/>
    <property type="evidence" value="ECO:0007669"/>
    <property type="project" value="InterPro"/>
</dbReference>
<comment type="catalytic activity">
    <reaction evidence="18">
        <text>L-seryl-[protein] + ATP = O-phospho-L-seryl-[protein] + ADP + H(+)</text>
        <dbReference type="Rhea" id="RHEA:17989"/>
        <dbReference type="Rhea" id="RHEA-COMP:9863"/>
        <dbReference type="Rhea" id="RHEA-COMP:11604"/>
        <dbReference type="ChEBI" id="CHEBI:15378"/>
        <dbReference type="ChEBI" id="CHEBI:29999"/>
        <dbReference type="ChEBI" id="CHEBI:30616"/>
        <dbReference type="ChEBI" id="CHEBI:83421"/>
        <dbReference type="ChEBI" id="CHEBI:456216"/>
        <dbReference type="EC" id="2.7.11.1"/>
    </reaction>
    <physiologicalReaction direction="left-to-right" evidence="18">
        <dbReference type="Rhea" id="RHEA:17990"/>
    </physiologicalReaction>
</comment>
<dbReference type="PANTHER" id="PTHR11042:SF160">
    <property type="entry name" value="EUKARYOTIC TRANSLATION INITIATION FACTOR 2-ALPHA KINASE 1"/>
    <property type="match status" value="1"/>
</dbReference>
<keyword evidence="2" id="KW-0723">Serine/threonine-protein kinase</keyword>
<dbReference type="GO" id="GO:0017148">
    <property type="term" value="P:negative regulation of translation"/>
    <property type="evidence" value="ECO:0007669"/>
    <property type="project" value="UniProtKB-KW"/>
</dbReference>
<dbReference type="Gene3D" id="1.10.510.10">
    <property type="entry name" value="Transferase(Phosphotransferase) domain 1"/>
    <property type="match status" value="1"/>
</dbReference>
<feature type="coiled-coil region" evidence="20">
    <location>
        <begin position="654"/>
        <end position="681"/>
    </location>
</feature>
<dbReference type="AlphaFoldDB" id="A0A9F7RRT8"/>
<evidence type="ECO:0000256" key="10">
    <source>
        <dbReference type="ARBA" id="ARBA00023157"/>
    </source>
</evidence>
<feature type="binding site" evidence="19">
    <location>
        <position position="254"/>
    </location>
    <ligand>
        <name>ATP</name>
        <dbReference type="ChEBI" id="CHEBI:30616"/>
    </ligand>
</feature>
<feature type="domain" description="Protein kinase" evidence="21">
    <location>
        <begin position="224"/>
        <end position="647"/>
    </location>
</feature>
<evidence type="ECO:0000259" key="21">
    <source>
        <dbReference type="PROSITE" id="PS50011"/>
    </source>
</evidence>
<dbReference type="GO" id="GO:0006313">
    <property type="term" value="P:DNA transposition"/>
    <property type="evidence" value="ECO:0007669"/>
    <property type="project" value="InterPro"/>
</dbReference>
<evidence type="ECO:0000313" key="23">
    <source>
        <dbReference type="RefSeq" id="XP_053541362.1"/>
    </source>
</evidence>
<dbReference type="CTD" id="27102"/>
<evidence type="ECO:0000256" key="14">
    <source>
        <dbReference type="ARBA" id="ARBA00042456"/>
    </source>
</evidence>
<dbReference type="EC" id="2.7.11.1" evidence="1"/>
<dbReference type="GO" id="GO:0005524">
    <property type="term" value="F:ATP binding"/>
    <property type="evidence" value="ECO:0007669"/>
    <property type="project" value="UniProtKB-UniRule"/>
</dbReference>
<evidence type="ECO:0000256" key="8">
    <source>
        <dbReference type="ARBA" id="ARBA00022840"/>
    </source>
</evidence>
<proteinExistence type="inferred from homology"/>
<keyword evidence="7 23" id="KW-0418">Kinase</keyword>
<dbReference type="Pfam" id="PF00069">
    <property type="entry name" value="Pkinase"/>
    <property type="match status" value="2"/>
</dbReference>
<evidence type="ECO:0000256" key="13">
    <source>
        <dbReference type="ARBA" id="ARBA00040433"/>
    </source>
</evidence>
<evidence type="ECO:0000256" key="4">
    <source>
        <dbReference type="ARBA" id="ARBA00022679"/>
    </source>
</evidence>
<evidence type="ECO:0000256" key="12">
    <source>
        <dbReference type="ARBA" id="ARBA00037982"/>
    </source>
</evidence>
<comment type="catalytic activity">
    <reaction evidence="17">
        <text>L-threonyl-[protein] + ATP = O-phospho-L-threonyl-[protein] + ADP + H(+)</text>
        <dbReference type="Rhea" id="RHEA:46608"/>
        <dbReference type="Rhea" id="RHEA-COMP:11060"/>
        <dbReference type="Rhea" id="RHEA-COMP:11605"/>
        <dbReference type="ChEBI" id="CHEBI:15378"/>
        <dbReference type="ChEBI" id="CHEBI:30013"/>
        <dbReference type="ChEBI" id="CHEBI:30616"/>
        <dbReference type="ChEBI" id="CHEBI:61977"/>
        <dbReference type="ChEBI" id="CHEBI:456216"/>
        <dbReference type="EC" id="2.7.11.1"/>
    </reaction>
    <physiologicalReaction direction="left-to-right" evidence="17">
        <dbReference type="Rhea" id="RHEA:46609"/>
    </physiologicalReaction>
</comment>
<dbReference type="InterPro" id="IPR050339">
    <property type="entry name" value="CC_SR_Kinase"/>
</dbReference>
<name>A0A9F7RRT8_ICTPU</name>
<keyword evidence="8 19" id="KW-0067">ATP-binding</keyword>
<dbReference type="Pfam" id="PF22949">
    <property type="entry name" value="HRI2_3H"/>
    <property type="match status" value="1"/>
</dbReference>
<dbReference type="CDD" id="cd14049">
    <property type="entry name" value="STKc_EIF2AK1_HRI"/>
    <property type="match status" value="1"/>
</dbReference>
<evidence type="ECO:0000256" key="7">
    <source>
        <dbReference type="ARBA" id="ARBA00022777"/>
    </source>
</evidence>
<dbReference type="GO" id="GO:0005737">
    <property type="term" value="C:cytoplasm"/>
    <property type="evidence" value="ECO:0007669"/>
    <property type="project" value="TreeGrafter"/>
</dbReference>
<evidence type="ECO:0000256" key="17">
    <source>
        <dbReference type="ARBA" id="ARBA00048659"/>
    </source>
</evidence>
<evidence type="ECO:0000256" key="15">
    <source>
        <dbReference type="ARBA" id="ARBA00042914"/>
    </source>
</evidence>
<evidence type="ECO:0000256" key="18">
    <source>
        <dbReference type="ARBA" id="ARBA00048977"/>
    </source>
</evidence>
<keyword evidence="5" id="KW-0677">Repeat</keyword>
<evidence type="ECO:0000256" key="11">
    <source>
        <dbReference type="ARBA" id="ARBA00023193"/>
    </source>
</evidence>
<sequence length="690" mass="77960">MCAASIAAEVEGVGGQPVSAQTICRTLHQIGLHGCRPRRKPLLKMMRKKACKQFAEDKQTKDMDYWNHVLWSDEIKINLFGSDGAKRVWRQPASDSDNTCEVLMAGRQYPSIQEFASAIPNHLLLGSLLEHLCFVYERDPAQSRMLFKLIGQRLAAMNLLSPLAISDEFSTVRLQHSRAFAELLSAASSSLFPQDQKYLNSDGQNPVLRTKDGLFQTSRYLSEFEEISPLGRGSYGKVFKVKNKLDGQNYAVKKILIKNVTRNDCMKVLREVKVLSSLQHLNIVGYHTAWMEHVQPAVKNCTPTFLPAISALETPSQTERLVEDSKSSTSGSFIVFENAEHSKDRKGQSTNVLKNSSNNILRSTMVKEQRSQVLSTKNMNNAQNFVPCVFLGEPRSFGETCPALRWESSTLSDESYVDMSSQKWAEKHPKEVQFHLMLYIQMQLCERSLKDWIQERNSTPKLELTMSTGSFQSFDSRQASDILKKILEGVEYIHSCGIMHRDLKPRNIFLHGHECHVKIGDFGLACTDIVMNENEQPPSSSHISGNAEFSHTRGVGTFVYASPEQLQGSSYDLKSDMYSVGVIAVELFHPFGTEMERVQTLGDLRNGKVPEDLYKTWPVLTEQIKLLTSLDPSLRPSASQLLQNDFFNNKDTVIYTLQQRISEQEEEIIQLRRQISELQTSQNGPENASL</sequence>
<evidence type="ECO:0000256" key="3">
    <source>
        <dbReference type="ARBA" id="ARBA00022553"/>
    </source>
</evidence>
<evidence type="ECO:0000256" key="19">
    <source>
        <dbReference type="PROSITE-ProRule" id="PRU10141"/>
    </source>
</evidence>
<dbReference type="InterPro" id="IPR011009">
    <property type="entry name" value="Kinase-like_dom_sf"/>
</dbReference>
<evidence type="ECO:0000256" key="2">
    <source>
        <dbReference type="ARBA" id="ARBA00022527"/>
    </source>
</evidence>
<dbReference type="FunFam" id="1.10.510.10:FF:000375">
    <property type="entry name" value="Putative eukaryotic translation initiation factor 2-alpha kinase 1"/>
    <property type="match status" value="1"/>
</dbReference>
<dbReference type="PANTHER" id="PTHR11042">
    <property type="entry name" value="EUKARYOTIC TRANSLATION INITIATION FACTOR 2-ALPHA KINASE EIF2-ALPHA KINASE -RELATED"/>
    <property type="match status" value="1"/>
</dbReference>
<accession>A0A9F7RRT8</accession>
<organism evidence="22 23">
    <name type="scientific">Ictalurus punctatus</name>
    <name type="common">Channel catfish</name>
    <name type="synonym">Silurus punctatus</name>
    <dbReference type="NCBI Taxonomy" id="7998"/>
    <lineage>
        <taxon>Eukaryota</taxon>
        <taxon>Metazoa</taxon>
        <taxon>Chordata</taxon>
        <taxon>Craniata</taxon>
        <taxon>Vertebrata</taxon>
        <taxon>Euteleostomi</taxon>
        <taxon>Actinopterygii</taxon>
        <taxon>Neopterygii</taxon>
        <taxon>Teleostei</taxon>
        <taxon>Ostariophysi</taxon>
        <taxon>Siluriformes</taxon>
        <taxon>Ictaluridae</taxon>
        <taxon>Ictalurus</taxon>
    </lineage>
</organism>
<evidence type="ECO:0000256" key="1">
    <source>
        <dbReference type="ARBA" id="ARBA00012513"/>
    </source>
</evidence>
<reference evidence="22" key="1">
    <citation type="journal article" date="2016" name="Nat. Commun.">
        <title>The channel catfish genome sequence provides insights into the evolution of scale formation in teleosts.</title>
        <authorList>
            <person name="Liu Z."/>
            <person name="Liu S."/>
            <person name="Yao J."/>
            <person name="Bao L."/>
            <person name="Zhang J."/>
            <person name="Li Y."/>
            <person name="Jiang C."/>
            <person name="Sun L."/>
            <person name="Wang R."/>
            <person name="Zhang Y."/>
            <person name="Zhou T."/>
            <person name="Zeng Q."/>
            <person name="Fu Q."/>
            <person name="Gao S."/>
            <person name="Li N."/>
            <person name="Koren S."/>
            <person name="Jiang Y."/>
            <person name="Zimin A."/>
            <person name="Xu P."/>
            <person name="Phillippy A.M."/>
            <person name="Geng X."/>
            <person name="Song L."/>
            <person name="Sun F."/>
            <person name="Li C."/>
            <person name="Wang X."/>
            <person name="Chen A."/>
            <person name="Jin Y."/>
            <person name="Yuan Z."/>
            <person name="Yang Y."/>
            <person name="Tan S."/>
            <person name="Peatman E."/>
            <person name="Lu J."/>
            <person name="Qin Z."/>
            <person name="Dunham R."/>
            <person name="Li Z."/>
            <person name="Sonstegard T."/>
            <person name="Feng J."/>
            <person name="Danzmann R.G."/>
            <person name="Schroeder S."/>
            <person name="Scheffler B."/>
            <person name="Duke M.V."/>
            <person name="Ballard L."/>
            <person name="Kucuktas H."/>
            <person name="Kaltenboeck L."/>
            <person name="Liu H."/>
            <person name="Armbruster J."/>
            <person name="Xie Y."/>
            <person name="Kirby M.L."/>
            <person name="Tian Y."/>
            <person name="Flanagan M.E."/>
            <person name="Mu W."/>
            <person name="Waldbieser G.C."/>
        </authorList>
    </citation>
    <scope>NUCLEOTIDE SEQUENCE [LARGE SCALE GENOMIC DNA]</scope>
    <source>
        <strain evidence="22">SDA103</strain>
    </source>
</reference>
<dbReference type="InterPro" id="IPR017441">
    <property type="entry name" value="Protein_kinase_ATP_BS"/>
</dbReference>
<dbReference type="PROSITE" id="PS00108">
    <property type="entry name" value="PROTEIN_KINASE_ST"/>
    <property type="match status" value="1"/>
</dbReference>
<keyword evidence="4" id="KW-0808">Transferase</keyword>
<dbReference type="Pfam" id="PF01498">
    <property type="entry name" value="HTH_Tnp_Tc3_2"/>
    <property type="match status" value="1"/>
</dbReference>
<keyword evidence="11" id="KW-0652">Protein synthesis inhibitor</keyword>
<keyword evidence="3" id="KW-0597">Phosphoprotein</keyword>
<gene>
    <name evidence="23" type="primary">eif2ak1</name>
</gene>
<dbReference type="InterPro" id="IPR002492">
    <property type="entry name" value="Transposase_Tc1-like"/>
</dbReference>
<reference evidence="23" key="2">
    <citation type="submission" date="2025-08" db="UniProtKB">
        <authorList>
            <consortium name="RefSeq"/>
        </authorList>
    </citation>
    <scope>IDENTIFICATION</scope>
    <source>
        <tissue evidence="23">Blood</tissue>
    </source>
</reference>
<evidence type="ECO:0000313" key="22">
    <source>
        <dbReference type="Proteomes" id="UP000221080"/>
    </source>
</evidence>
<dbReference type="GeneID" id="108273656"/>
<dbReference type="Gene3D" id="3.30.420.10">
    <property type="entry name" value="Ribonuclease H-like superfamily/Ribonuclease H"/>
    <property type="match status" value="1"/>
</dbReference>
<dbReference type="GO" id="GO:0004694">
    <property type="term" value="F:eukaryotic translation initiation factor 2alpha kinase activity"/>
    <property type="evidence" value="ECO:0007669"/>
    <property type="project" value="TreeGrafter"/>
</dbReference>
<dbReference type="InterPro" id="IPR000719">
    <property type="entry name" value="Prot_kinase_dom"/>
</dbReference>
<comment type="subunit">
    <text evidence="16">Synthesized in an inactive form that binds to the N-terminal domain of CDC37. Has to be associated with a multiprotein complex containing Hsp90, CDC37 and PPP5C for maturation and activation by autophosphorylation. The phosphatase PPP5C modulates this activation. Homodimer; homodimerizes in presence of heme, forming a disulfide-linked inactive homodimer. Interacts with DELE1; binds both to full-length DELE1 and processed form of DELE1 (S-DELE1) in response to stress, leading to activate its protein kinase activity and trigger the integrated stress response (ISR).</text>
</comment>
<keyword evidence="23" id="KW-0396">Initiation factor</keyword>
<comment type="similarity">
    <text evidence="12">Belongs to the protein kinase superfamily. Ser/Thr protein kinase family. GCN2 subfamily.</text>
</comment>
<dbReference type="SUPFAM" id="SSF56112">
    <property type="entry name" value="Protein kinase-like (PK-like)"/>
    <property type="match status" value="1"/>
</dbReference>
<dbReference type="InterPro" id="IPR008271">
    <property type="entry name" value="Ser/Thr_kinase_AS"/>
</dbReference>
<keyword evidence="10" id="KW-1015">Disulfide bond</keyword>
<dbReference type="Proteomes" id="UP000221080">
    <property type="component" value="Chromosome 13"/>
</dbReference>
<dbReference type="InterPro" id="IPR036397">
    <property type="entry name" value="RNaseH_sf"/>
</dbReference>
<dbReference type="OrthoDB" id="1405469at2759"/>
<keyword evidence="20" id="KW-0175">Coiled coil</keyword>
<keyword evidence="6 19" id="KW-0547">Nucleotide-binding</keyword>
<dbReference type="GO" id="GO:0003743">
    <property type="term" value="F:translation initiation factor activity"/>
    <property type="evidence" value="ECO:0007669"/>
    <property type="project" value="UniProtKB-KW"/>
</dbReference>
<dbReference type="RefSeq" id="XP_053541362.1">
    <property type="nucleotide sequence ID" value="XM_053685387.1"/>
</dbReference>
<evidence type="ECO:0000256" key="9">
    <source>
        <dbReference type="ARBA" id="ARBA00022843"/>
    </source>
</evidence>
<keyword evidence="22" id="KW-1185">Reference proteome</keyword>
<dbReference type="GO" id="GO:0015074">
    <property type="term" value="P:DNA integration"/>
    <property type="evidence" value="ECO:0007669"/>
    <property type="project" value="InterPro"/>
</dbReference>
<keyword evidence="9" id="KW-0832">Ubl conjugation</keyword>
<evidence type="ECO:0000256" key="20">
    <source>
        <dbReference type="SAM" id="Coils"/>
    </source>
</evidence>
<evidence type="ECO:0000256" key="16">
    <source>
        <dbReference type="ARBA" id="ARBA00046654"/>
    </source>
</evidence>
<evidence type="ECO:0000256" key="6">
    <source>
        <dbReference type="ARBA" id="ARBA00022741"/>
    </source>
</evidence>